<evidence type="ECO:0000313" key="2">
    <source>
        <dbReference type="Proteomes" id="UP000030143"/>
    </source>
</evidence>
<dbReference type="STRING" id="27334.A0A0A2JA97"/>
<comment type="caution">
    <text evidence="1">The sequence shown here is derived from an EMBL/GenBank/DDBJ whole genome shotgun (WGS) entry which is preliminary data.</text>
</comment>
<reference evidence="1 2" key="1">
    <citation type="journal article" date="2015" name="Mol. Plant Microbe Interact.">
        <title>Genome, transcriptome, and functional analyses of Penicillium expansum provide new insights into secondary metabolism and pathogenicity.</title>
        <authorList>
            <person name="Ballester A.R."/>
            <person name="Marcet-Houben M."/>
            <person name="Levin E."/>
            <person name="Sela N."/>
            <person name="Selma-Lazaro C."/>
            <person name="Carmona L."/>
            <person name="Wisniewski M."/>
            <person name="Droby S."/>
            <person name="Gonzalez-Candelas L."/>
            <person name="Gabaldon T."/>
        </authorList>
    </citation>
    <scope>NUCLEOTIDE SEQUENCE [LARGE SCALE GENOMIC DNA]</scope>
    <source>
        <strain evidence="1 2">MD-8</strain>
    </source>
</reference>
<accession>A0A0A2JA97</accession>
<protein>
    <submittedName>
        <fullName evidence="1">Uncharacterized protein</fullName>
    </submittedName>
</protein>
<sequence>MELELIPTQTVDVTFLPGFKSTGDKYKDSVRILEEWNGKLREVAREWSHGTVYDFDSNAFIIDRIRDWQLHAAGIEEDNDLGKNLDLGWENVVEPCVEGGFQVMMSKDKKQTKCIWVSQLTGSHGGNQSTMGLILLNPKGAPWKRHNRRGFAA</sequence>
<keyword evidence="2" id="KW-1185">Reference proteome</keyword>
<dbReference type="GeneID" id="27673519"/>
<organism evidence="1 2">
    <name type="scientific">Penicillium expansum</name>
    <name type="common">Blue mold rot fungus</name>
    <dbReference type="NCBI Taxonomy" id="27334"/>
    <lineage>
        <taxon>Eukaryota</taxon>
        <taxon>Fungi</taxon>
        <taxon>Dikarya</taxon>
        <taxon>Ascomycota</taxon>
        <taxon>Pezizomycotina</taxon>
        <taxon>Eurotiomycetes</taxon>
        <taxon>Eurotiomycetidae</taxon>
        <taxon>Eurotiales</taxon>
        <taxon>Aspergillaceae</taxon>
        <taxon>Penicillium</taxon>
    </lineage>
</organism>
<dbReference type="Proteomes" id="UP000030143">
    <property type="component" value="Unassembled WGS sequence"/>
</dbReference>
<evidence type="ECO:0000313" key="1">
    <source>
        <dbReference type="EMBL" id="KGO51706.1"/>
    </source>
</evidence>
<dbReference type="EMBL" id="JQFZ01000281">
    <property type="protein sequence ID" value="KGO51706.1"/>
    <property type="molecule type" value="Genomic_DNA"/>
</dbReference>
<dbReference type="RefSeq" id="XP_016594626.1">
    <property type="nucleotide sequence ID" value="XM_016738100.1"/>
</dbReference>
<gene>
    <name evidence="1" type="ORF">PEX2_008230</name>
</gene>
<proteinExistence type="predicted"/>
<dbReference type="AlphaFoldDB" id="A0A0A2JA97"/>
<name>A0A0A2JA97_PENEN</name>
<dbReference type="HOGENOM" id="CLU_1713913_0_0_1"/>
<dbReference type="VEuPathDB" id="FungiDB:PEXP_076810"/>